<protein>
    <recommendedName>
        <fullName evidence="7">Cytosol aminopeptidase domain-containing protein</fullName>
    </recommendedName>
</protein>
<dbReference type="Gene3D" id="3.40.220.10">
    <property type="entry name" value="Leucine Aminopeptidase, subunit E, domain 1"/>
    <property type="match status" value="1"/>
</dbReference>
<dbReference type="GO" id="GO:0006508">
    <property type="term" value="P:proteolysis"/>
    <property type="evidence" value="ECO:0007669"/>
    <property type="project" value="UniProtKB-KW"/>
</dbReference>
<dbReference type="Proteomes" id="UP001061958">
    <property type="component" value="Unassembled WGS sequence"/>
</dbReference>
<evidence type="ECO:0000256" key="1">
    <source>
        <dbReference type="ARBA" id="ARBA00000135"/>
    </source>
</evidence>
<dbReference type="PRINTS" id="PR00481">
    <property type="entry name" value="LAMNOPPTDASE"/>
</dbReference>
<dbReference type="SUPFAM" id="SSF53187">
    <property type="entry name" value="Zn-dependent exopeptidases"/>
    <property type="match status" value="1"/>
</dbReference>
<evidence type="ECO:0000313" key="8">
    <source>
        <dbReference type="EMBL" id="GJQ15134.1"/>
    </source>
</evidence>
<proteinExistence type="inferred from homology"/>
<dbReference type="Pfam" id="PF00883">
    <property type="entry name" value="Peptidase_M17"/>
    <property type="match status" value="1"/>
</dbReference>
<name>A0A9C7Q2H3_9RHOD</name>
<dbReference type="Gene3D" id="3.40.630.10">
    <property type="entry name" value="Zn peptidases"/>
    <property type="match status" value="1"/>
</dbReference>
<reference evidence="8" key="1">
    <citation type="journal article" date="2022" name="Proc. Natl. Acad. Sci. U.S.A.">
        <title>Life cycle and functional genomics of the unicellular red alga Galdieria for elucidating algal and plant evolution and industrial use.</title>
        <authorList>
            <person name="Hirooka S."/>
            <person name="Itabashi T."/>
            <person name="Ichinose T.M."/>
            <person name="Onuma R."/>
            <person name="Fujiwara T."/>
            <person name="Yamashita S."/>
            <person name="Jong L.W."/>
            <person name="Tomita R."/>
            <person name="Iwane A.H."/>
            <person name="Miyagishima S.Y."/>
        </authorList>
    </citation>
    <scope>NUCLEOTIDE SEQUENCE</scope>
    <source>
        <strain evidence="8">NBRC 102759</strain>
    </source>
</reference>
<dbReference type="InterPro" id="IPR043472">
    <property type="entry name" value="Macro_dom-like"/>
</dbReference>
<dbReference type="InterPro" id="IPR008283">
    <property type="entry name" value="Peptidase_M17_N"/>
</dbReference>
<comment type="similarity">
    <text evidence="3">Belongs to the peptidase M17 family.</text>
</comment>
<dbReference type="GO" id="GO:0005737">
    <property type="term" value="C:cytoplasm"/>
    <property type="evidence" value="ECO:0007669"/>
    <property type="project" value="InterPro"/>
</dbReference>
<evidence type="ECO:0000256" key="6">
    <source>
        <dbReference type="ARBA" id="ARBA00022801"/>
    </source>
</evidence>
<comment type="catalytic activity">
    <reaction evidence="2">
        <text>Release of N-terminal proline from a peptide.</text>
        <dbReference type="EC" id="3.4.11.5"/>
    </reaction>
</comment>
<dbReference type="HAMAP" id="MF_00181">
    <property type="entry name" value="Cytosol_peptidase_M17"/>
    <property type="match status" value="1"/>
</dbReference>
<dbReference type="PANTHER" id="PTHR11963:SF23">
    <property type="entry name" value="CYTOSOL AMINOPEPTIDASE"/>
    <property type="match status" value="1"/>
</dbReference>
<dbReference type="EMBL" id="BQMJ01000065">
    <property type="protein sequence ID" value="GJQ15134.1"/>
    <property type="molecule type" value="Genomic_DNA"/>
</dbReference>
<evidence type="ECO:0000256" key="2">
    <source>
        <dbReference type="ARBA" id="ARBA00001585"/>
    </source>
</evidence>
<dbReference type="PANTHER" id="PTHR11963">
    <property type="entry name" value="LEUCINE AMINOPEPTIDASE-RELATED"/>
    <property type="match status" value="1"/>
</dbReference>
<keyword evidence="9" id="KW-1185">Reference proteome</keyword>
<dbReference type="InterPro" id="IPR023042">
    <property type="entry name" value="Peptidase_M17_leu_NH2_pept"/>
</dbReference>
<evidence type="ECO:0000256" key="3">
    <source>
        <dbReference type="ARBA" id="ARBA00009528"/>
    </source>
</evidence>
<keyword evidence="6" id="KW-0378">Hydrolase</keyword>
<comment type="caution">
    <text evidence="8">The sequence shown here is derived from an EMBL/GenBank/DDBJ whole genome shotgun (WGS) entry which is preliminary data.</text>
</comment>
<sequence length="611" mass="68233">MKLVPQRSRVGVTWVVGSFLVSSHSLWKQFSKSYTCRLICQRILQSREGRRGIYCQRPSRLLRYFEFRKSSISRLYRTNNHCVDWKMQHHSVQQVVENDHRFPRNIQIRSDKVTNFGGDWLVLGLEESPKQQQDEVCSLPSALVEQLDKQQQEAIYSLLKETRFQGKLGSNQYQRIFLPGVGIRYIALFGLGKIENGNHTMIDVIRKLGGFISQVALQYKTCTSAGVWTSLSSWTPDQVQALLEEVMLGLYKDDRFKGTPEETDSPCIKEICLLHETKVHSSLVTKAKSMVSGIIMTKELVFAPANRVTPTFLSQVAIQLAQHYGMEYKILDKEQCQKMNMGCYLGVAQGSSEPPKFIHLKYSPPQGPVKKKIALIGKAITFDSGGYNLKAGVGSMIELMKFDMGGCAAVLGAAKVIGELKPHHVQVDFIAASCENMISGNAYHPGDVLQASNGKTVEVINTDAEGRLTLADALVYAEQTDTFDCIIDVATLTGAMIIALGNEYAGFWANQEELAQRIESASKRYGEKLWRMPLVNEYMESLKSKIADLKNVGGRAGGSITAALFLREFVKQAPWAHIDIAGTVWNEKQSVATGFGVRTLVELCESFSREQ</sequence>
<gene>
    <name evidence="8" type="ORF">GpartN1_g6925.t1</name>
</gene>
<dbReference type="Pfam" id="PF02789">
    <property type="entry name" value="Peptidase_M17_N"/>
    <property type="match status" value="1"/>
</dbReference>
<dbReference type="SUPFAM" id="SSF52949">
    <property type="entry name" value="Macro domain-like"/>
    <property type="match status" value="1"/>
</dbReference>
<dbReference type="InterPro" id="IPR000819">
    <property type="entry name" value="Peptidase_M17_C"/>
</dbReference>
<organism evidence="8 9">
    <name type="scientific">Galdieria partita</name>
    <dbReference type="NCBI Taxonomy" id="83374"/>
    <lineage>
        <taxon>Eukaryota</taxon>
        <taxon>Rhodophyta</taxon>
        <taxon>Bangiophyceae</taxon>
        <taxon>Galdieriales</taxon>
        <taxon>Galdieriaceae</taxon>
        <taxon>Galdieria</taxon>
    </lineage>
</organism>
<dbReference type="PROSITE" id="PS00631">
    <property type="entry name" value="CYTOSOL_AP"/>
    <property type="match status" value="1"/>
</dbReference>
<dbReference type="OrthoDB" id="412814at2759"/>
<comment type="catalytic activity">
    <reaction evidence="1">
        <text>Release of an N-terminal amino acid, Xaa-|-Yaa-, in which Xaa is preferably Leu, but may be other amino acids including Pro although not Arg or Lys, and Yaa may be Pro. Amino acid amides and methyl esters are also readily hydrolyzed, but rates on arylamides are exceedingly low.</text>
        <dbReference type="EC" id="3.4.11.1"/>
    </reaction>
</comment>
<dbReference type="AlphaFoldDB" id="A0A9C7Q2H3"/>
<keyword evidence="4" id="KW-0031">Aminopeptidase</keyword>
<evidence type="ECO:0000259" key="7">
    <source>
        <dbReference type="PROSITE" id="PS00631"/>
    </source>
</evidence>
<dbReference type="CDD" id="cd00433">
    <property type="entry name" value="Peptidase_M17"/>
    <property type="match status" value="1"/>
</dbReference>
<reference evidence="8" key="2">
    <citation type="submission" date="2022-01" db="EMBL/GenBank/DDBJ databases">
        <authorList>
            <person name="Hirooka S."/>
            <person name="Miyagishima S.Y."/>
        </authorList>
    </citation>
    <scope>NUCLEOTIDE SEQUENCE</scope>
    <source>
        <strain evidence="8">NBRC 102759</strain>
    </source>
</reference>
<dbReference type="InterPro" id="IPR011356">
    <property type="entry name" value="Leucine_aapep/pepB"/>
</dbReference>
<evidence type="ECO:0000256" key="5">
    <source>
        <dbReference type="ARBA" id="ARBA00022670"/>
    </source>
</evidence>
<evidence type="ECO:0000313" key="9">
    <source>
        <dbReference type="Proteomes" id="UP001061958"/>
    </source>
</evidence>
<keyword evidence="5" id="KW-0645">Protease</keyword>
<dbReference type="NCBIfam" id="NF002076">
    <property type="entry name" value="PRK00913.2-3"/>
    <property type="match status" value="1"/>
</dbReference>
<dbReference type="GO" id="GO:0030145">
    <property type="term" value="F:manganese ion binding"/>
    <property type="evidence" value="ECO:0007669"/>
    <property type="project" value="InterPro"/>
</dbReference>
<accession>A0A9C7Q2H3</accession>
<dbReference type="GO" id="GO:0070006">
    <property type="term" value="F:metalloaminopeptidase activity"/>
    <property type="evidence" value="ECO:0007669"/>
    <property type="project" value="InterPro"/>
</dbReference>
<feature type="domain" description="Cytosol aminopeptidase" evidence="7">
    <location>
        <begin position="461"/>
        <end position="468"/>
    </location>
</feature>
<evidence type="ECO:0000256" key="4">
    <source>
        <dbReference type="ARBA" id="ARBA00022438"/>
    </source>
</evidence>